<reference evidence="1" key="1">
    <citation type="submission" date="2021-01" db="EMBL/GenBank/DDBJ databases">
        <title>Whole genome shotgun sequence of Actinoplanes cyaneus NBRC 14990.</title>
        <authorList>
            <person name="Komaki H."/>
            <person name="Tamura T."/>
        </authorList>
    </citation>
    <scope>NUCLEOTIDE SEQUENCE</scope>
    <source>
        <strain evidence="1">NBRC 14990</strain>
    </source>
</reference>
<organism evidence="1 2">
    <name type="scientific">Actinoplanes cyaneus</name>
    <dbReference type="NCBI Taxonomy" id="52696"/>
    <lineage>
        <taxon>Bacteria</taxon>
        <taxon>Bacillati</taxon>
        <taxon>Actinomycetota</taxon>
        <taxon>Actinomycetes</taxon>
        <taxon>Micromonosporales</taxon>
        <taxon>Micromonosporaceae</taxon>
        <taxon>Actinoplanes</taxon>
    </lineage>
</organism>
<dbReference type="EMBL" id="BOMH01000056">
    <property type="protein sequence ID" value="GID68984.1"/>
    <property type="molecule type" value="Genomic_DNA"/>
</dbReference>
<name>A0A919IN39_9ACTN</name>
<comment type="caution">
    <text evidence="1">The sequence shown here is derived from an EMBL/GenBank/DDBJ whole genome shotgun (WGS) entry which is preliminary data.</text>
</comment>
<evidence type="ECO:0000313" key="2">
    <source>
        <dbReference type="Proteomes" id="UP000619479"/>
    </source>
</evidence>
<sequence length="53" mass="5786">MFRVPHTITVHDDAKRSSIVVALTKDEADAFRFAGELLAAETGKQAITVEEQA</sequence>
<dbReference type="AlphaFoldDB" id="A0A919IN39"/>
<protein>
    <submittedName>
        <fullName evidence="1">Uncharacterized protein</fullName>
    </submittedName>
</protein>
<keyword evidence="2" id="KW-1185">Reference proteome</keyword>
<gene>
    <name evidence="1" type="ORF">Acy02nite_68650</name>
</gene>
<dbReference type="Proteomes" id="UP000619479">
    <property type="component" value="Unassembled WGS sequence"/>
</dbReference>
<dbReference type="RefSeq" id="WP_203750261.1">
    <property type="nucleotide sequence ID" value="NZ_BAAAUC010000001.1"/>
</dbReference>
<accession>A0A919IN39</accession>
<evidence type="ECO:0000313" key="1">
    <source>
        <dbReference type="EMBL" id="GID68984.1"/>
    </source>
</evidence>
<proteinExistence type="predicted"/>